<dbReference type="RefSeq" id="WP_036872574.1">
    <property type="nucleotide sequence ID" value="NZ_JRFA01000002.1"/>
</dbReference>
<dbReference type="GO" id="GO:0022857">
    <property type="term" value="F:transmembrane transporter activity"/>
    <property type="evidence" value="ECO:0007669"/>
    <property type="project" value="TreeGrafter"/>
</dbReference>
<keyword evidence="4 7" id="KW-1133">Transmembrane helix</keyword>
<dbReference type="Pfam" id="PF12704">
    <property type="entry name" value="MacB_PCD"/>
    <property type="match status" value="1"/>
</dbReference>
<sequence>MFDRDSIQEIASSLRTNKLRTVLTGFAVGWGVLLLVILLGAGQGLNNGIHQNIENQGMNSSAINIWAGLTTMPYKGFGDKRWCKLKLSDCDLILDNLSEVKEVSPLLGSWGINYEFKERLSSGSLKGVTGNYQKFFKQKFVTQNSRFINEADNFSFKKVIVLSDVVANNLFGSPERAMNQVILVSKSSEEGTSKAYFRFTVVGVVKGVNGNYSDNYIPISTMRNLKFNSYMKYDEIHEINLLCPDIKTDAQMEDLHIRIARLLAPIHQYDPKDTEAIGMSSVSSETRKIEKVFVAMDVLLWVIGLSTLAIGIVGVVNIMQVAVTERRREFGIRKALGAKPKDIIGMVVLESIFVTLISGLSGLIVGVWLMASVSNLMEKQGWGVISIGDNSAQLLQDPIITIGTAIGAVFVMVMSGIVAGYLPARKAVKIQAIEAMRG</sequence>
<protein>
    <recommendedName>
        <fullName evidence="12">Macrolide export ATP-binding/permease protein MacB</fullName>
    </recommendedName>
</protein>
<keyword evidence="11" id="KW-1185">Reference proteome</keyword>
<dbReference type="Proteomes" id="UP000030103">
    <property type="component" value="Unassembled WGS sequence"/>
</dbReference>
<evidence type="ECO:0000259" key="8">
    <source>
        <dbReference type="Pfam" id="PF02687"/>
    </source>
</evidence>
<proteinExistence type="inferred from homology"/>
<dbReference type="PANTHER" id="PTHR30572:SF4">
    <property type="entry name" value="ABC TRANSPORTER PERMEASE YTRF"/>
    <property type="match status" value="1"/>
</dbReference>
<dbReference type="eggNOG" id="COG0577">
    <property type="taxonomic scope" value="Bacteria"/>
</dbReference>
<evidence type="ECO:0000259" key="9">
    <source>
        <dbReference type="Pfam" id="PF12704"/>
    </source>
</evidence>
<name>A0A0A2EFG1_9PORP</name>
<feature type="transmembrane region" description="Helical" evidence="7">
    <location>
        <begin position="298"/>
        <end position="323"/>
    </location>
</feature>
<dbReference type="OrthoDB" id="9770036at2"/>
<evidence type="ECO:0000256" key="2">
    <source>
        <dbReference type="ARBA" id="ARBA00022475"/>
    </source>
</evidence>
<comment type="subcellular location">
    <subcellularLocation>
        <location evidence="1">Cell membrane</location>
        <topology evidence="1">Multi-pass membrane protein</topology>
    </subcellularLocation>
</comment>
<dbReference type="Pfam" id="PF02687">
    <property type="entry name" value="FtsX"/>
    <property type="match status" value="1"/>
</dbReference>
<dbReference type="InterPro" id="IPR050250">
    <property type="entry name" value="Macrolide_Exporter_MacB"/>
</dbReference>
<dbReference type="PANTHER" id="PTHR30572">
    <property type="entry name" value="MEMBRANE COMPONENT OF TRANSPORTER-RELATED"/>
    <property type="match status" value="1"/>
</dbReference>
<evidence type="ECO:0000256" key="5">
    <source>
        <dbReference type="ARBA" id="ARBA00023136"/>
    </source>
</evidence>
<keyword evidence="5 7" id="KW-0472">Membrane</keyword>
<evidence type="ECO:0000256" key="7">
    <source>
        <dbReference type="SAM" id="Phobius"/>
    </source>
</evidence>
<dbReference type="STRING" id="28115.HQ47_00680"/>
<comment type="similarity">
    <text evidence="6">Belongs to the ABC-4 integral membrane protein family.</text>
</comment>
<evidence type="ECO:0000256" key="4">
    <source>
        <dbReference type="ARBA" id="ARBA00022989"/>
    </source>
</evidence>
<feature type="transmembrane region" description="Helical" evidence="7">
    <location>
        <begin position="343"/>
        <end position="371"/>
    </location>
</feature>
<feature type="transmembrane region" description="Helical" evidence="7">
    <location>
        <begin position="21"/>
        <end position="42"/>
    </location>
</feature>
<reference evidence="10 11" key="1">
    <citation type="submission" date="2014-09" db="EMBL/GenBank/DDBJ databases">
        <title>Draft Genome Sequence of Porphyromonas macacae COT-192_OH2859.</title>
        <authorList>
            <person name="Wallis C."/>
            <person name="Deusch O."/>
            <person name="O'Flynn C."/>
            <person name="Davis I."/>
            <person name="Horsfall A."/>
            <person name="Kirkwood N."/>
            <person name="Harris S."/>
            <person name="Eisen J.A."/>
            <person name="Coil D.A."/>
            <person name="Darling A.E."/>
            <person name="Jospin G."/>
            <person name="Alexiev A."/>
        </authorList>
    </citation>
    <scope>NUCLEOTIDE SEQUENCE [LARGE SCALE GENOMIC DNA]</scope>
    <source>
        <strain evidence="11">COT-192 OH2859</strain>
    </source>
</reference>
<evidence type="ECO:0000256" key="1">
    <source>
        <dbReference type="ARBA" id="ARBA00004651"/>
    </source>
</evidence>
<dbReference type="AlphaFoldDB" id="A0A0A2EFG1"/>
<accession>A0A0A2EFG1</accession>
<feature type="domain" description="MacB-like periplasmic core" evidence="9">
    <location>
        <begin position="21"/>
        <end position="226"/>
    </location>
</feature>
<evidence type="ECO:0000256" key="3">
    <source>
        <dbReference type="ARBA" id="ARBA00022692"/>
    </source>
</evidence>
<comment type="caution">
    <text evidence="10">The sequence shown here is derived from an EMBL/GenBank/DDBJ whole genome shotgun (WGS) entry which is preliminary data.</text>
</comment>
<feature type="transmembrane region" description="Helical" evidence="7">
    <location>
        <begin position="399"/>
        <end position="422"/>
    </location>
</feature>
<evidence type="ECO:0000313" key="10">
    <source>
        <dbReference type="EMBL" id="KGN76337.1"/>
    </source>
</evidence>
<feature type="domain" description="ABC3 transporter permease C-terminal" evidence="8">
    <location>
        <begin position="302"/>
        <end position="425"/>
    </location>
</feature>
<keyword evidence="2" id="KW-1003">Cell membrane</keyword>
<organism evidence="10 11">
    <name type="scientific">Porphyromonas macacae</name>
    <dbReference type="NCBI Taxonomy" id="28115"/>
    <lineage>
        <taxon>Bacteria</taxon>
        <taxon>Pseudomonadati</taxon>
        <taxon>Bacteroidota</taxon>
        <taxon>Bacteroidia</taxon>
        <taxon>Bacteroidales</taxon>
        <taxon>Porphyromonadaceae</taxon>
        <taxon>Porphyromonas</taxon>
    </lineage>
</organism>
<dbReference type="InterPro" id="IPR003838">
    <property type="entry name" value="ABC3_permease_C"/>
</dbReference>
<evidence type="ECO:0008006" key="12">
    <source>
        <dbReference type="Google" id="ProtNLM"/>
    </source>
</evidence>
<evidence type="ECO:0000313" key="11">
    <source>
        <dbReference type="Proteomes" id="UP000030103"/>
    </source>
</evidence>
<gene>
    <name evidence="10" type="ORF">HQ47_00680</name>
</gene>
<dbReference type="EMBL" id="JRFA01000002">
    <property type="protein sequence ID" value="KGN76337.1"/>
    <property type="molecule type" value="Genomic_DNA"/>
</dbReference>
<keyword evidence="3 7" id="KW-0812">Transmembrane</keyword>
<evidence type="ECO:0000256" key="6">
    <source>
        <dbReference type="ARBA" id="ARBA00038076"/>
    </source>
</evidence>
<dbReference type="GO" id="GO:0005886">
    <property type="term" value="C:plasma membrane"/>
    <property type="evidence" value="ECO:0007669"/>
    <property type="project" value="UniProtKB-SubCell"/>
</dbReference>
<dbReference type="InterPro" id="IPR025857">
    <property type="entry name" value="MacB_PCD"/>
</dbReference>